<accession>A0A2W4WTB0</accession>
<evidence type="ECO:0000256" key="1">
    <source>
        <dbReference type="PROSITE-ProRule" id="PRU00169"/>
    </source>
</evidence>
<dbReference type="Gene3D" id="3.30.70.270">
    <property type="match status" value="1"/>
</dbReference>
<dbReference type="AlphaFoldDB" id="A0A2W4WTB0"/>
<dbReference type="EMBL" id="QBML01000001">
    <property type="protein sequence ID" value="PZO45089.1"/>
    <property type="molecule type" value="Genomic_DNA"/>
</dbReference>
<dbReference type="Pfam" id="PF00990">
    <property type="entry name" value="GGDEF"/>
    <property type="match status" value="1"/>
</dbReference>
<dbReference type="GO" id="GO:1902201">
    <property type="term" value="P:negative regulation of bacterial-type flagellum-dependent cell motility"/>
    <property type="evidence" value="ECO:0007669"/>
    <property type="project" value="TreeGrafter"/>
</dbReference>
<evidence type="ECO:0000313" key="4">
    <source>
        <dbReference type="EMBL" id="PZO45089.1"/>
    </source>
</evidence>
<proteinExistence type="predicted"/>
<evidence type="ECO:0008006" key="6">
    <source>
        <dbReference type="Google" id="ProtNLM"/>
    </source>
</evidence>
<dbReference type="CDD" id="cd01949">
    <property type="entry name" value="GGDEF"/>
    <property type="match status" value="1"/>
</dbReference>
<dbReference type="Proteomes" id="UP000249467">
    <property type="component" value="Unassembled WGS sequence"/>
</dbReference>
<dbReference type="InterPro" id="IPR011006">
    <property type="entry name" value="CheY-like_superfamily"/>
</dbReference>
<evidence type="ECO:0000259" key="3">
    <source>
        <dbReference type="PROSITE" id="PS50887"/>
    </source>
</evidence>
<dbReference type="SMART" id="SM00448">
    <property type="entry name" value="REC"/>
    <property type="match status" value="1"/>
</dbReference>
<feature type="domain" description="Response regulatory" evidence="2">
    <location>
        <begin position="27"/>
        <end position="146"/>
    </location>
</feature>
<evidence type="ECO:0000313" key="5">
    <source>
        <dbReference type="Proteomes" id="UP000249467"/>
    </source>
</evidence>
<dbReference type="GO" id="GO:0005886">
    <property type="term" value="C:plasma membrane"/>
    <property type="evidence" value="ECO:0007669"/>
    <property type="project" value="TreeGrafter"/>
</dbReference>
<dbReference type="PROSITE" id="PS50110">
    <property type="entry name" value="RESPONSE_REGULATORY"/>
    <property type="match status" value="1"/>
</dbReference>
<comment type="caution">
    <text evidence="4">The sequence shown here is derived from an EMBL/GenBank/DDBJ whole genome shotgun (WGS) entry which is preliminary data.</text>
</comment>
<protein>
    <recommendedName>
        <fullName evidence="6">Diguanylate cyclase response regulator</fullName>
    </recommendedName>
</protein>
<dbReference type="NCBIfam" id="TIGR00254">
    <property type="entry name" value="GGDEF"/>
    <property type="match status" value="1"/>
</dbReference>
<dbReference type="InterPro" id="IPR001789">
    <property type="entry name" value="Sig_transdc_resp-reg_receiver"/>
</dbReference>
<feature type="domain" description="GGDEF" evidence="3">
    <location>
        <begin position="208"/>
        <end position="348"/>
    </location>
</feature>
<dbReference type="GO" id="GO:0000160">
    <property type="term" value="P:phosphorelay signal transduction system"/>
    <property type="evidence" value="ECO:0007669"/>
    <property type="project" value="InterPro"/>
</dbReference>
<organism evidence="4 5">
    <name type="scientific">Pseudanabaena frigida</name>
    <dbReference type="NCBI Taxonomy" id="945775"/>
    <lineage>
        <taxon>Bacteria</taxon>
        <taxon>Bacillati</taxon>
        <taxon>Cyanobacteriota</taxon>
        <taxon>Cyanophyceae</taxon>
        <taxon>Pseudanabaenales</taxon>
        <taxon>Pseudanabaenaceae</taxon>
        <taxon>Pseudanabaena</taxon>
    </lineage>
</organism>
<dbReference type="Gene3D" id="3.40.50.2300">
    <property type="match status" value="1"/>
</dbReference>
<dbReference type="SUPFAM" id="SSF55073">
    <property type="entry name" value="Nucleotide cyclase"/>
    <property type="match status" value="1"/>
</dbReference>
<dbReference type="InterPro" id="IPR029787">
    <property type="entry name" value="Nucleotide_cyclase"/>
</dbReference>
<dbReference type="GO" id="GO:0043709">
    <property type="term" value="P:cell adhesion involved in single-species biofilm formation"/>
    <property type="evidence" value="ECO:0007669"/>
    <property type="project" value="TreeGrafter"/>
</dbReference>
<dbReference type="InterPro" id="IPR050469">
    <property type="entry name" value="Diguanylate_Cyclase"/>
</dbReference>
<feature type="modified residue" description="4-aspartylphosphate" evidence="1">
    <location>
        <position position="76"/>
    </location>
</feature>
<name>A0A2W4WTB0_9CYAN</name>
<dbReference type="PANTHER" id="PTHR45138:SF9">
    <property type="entry name" value="DIGUANYLATE CYCLASE DGCM-RELATED"/>
    <property type="match status" value="1"/>
</dbReference>
<dbReference type="Pfam" id="PF00072">
    <property type="entry name" value="Response_reg"/>
    <property type="match status" value="1"/>
</dbReference>
<dbReference type="SUPFAM" id="SSF52172">
    <property type="entry name" value="CheY-like"/>
    <property type="match status" value="1"/>
</dbReference>
<keyword evidence="1" id="KW-0597">Phosphoprotein</keyword>
<reference evidence="4 5" key="1">
    <citation type="submission" date="2018-04" db="EMBL/GenBank/DDBJ databases">
        <authorList>
            <person name="Go L.Y."/>
            <person name="Mitchell J.A."/>
        </authorList>
    </citation>
    <scope>NUCLEOTIDE SEQUENCE [LARGE SCALE GENOMIC DNA]</scope>
    <source>
        <strain evidence="4">ULC066bin1</strain>
    </source>
</reference>
<dbReference type="SMART" id="SM00267">
    <property type="entry name" value="GGDEF"/>
    <property type="match status" value="1"/>
</dbReference>
<reference evidence="4 5" key="2">
    <citation type="submission" date="2018-06" db="EMBL/GenBank/DDBJ databases">
        <title>Metagenomic assembly of (sub)arctic Cyanobacteria and their associated microbiome from non-axenic cultures.</title>
        <authorList>
            <person name="Baurain D."/>
        </authorList>
    </citation>
    <scope>NUCLEOTIDE SEQUENCE [LARGE SCALE GENOMIC DNA]</scope>
    <source>
        <strain evidence="4">ULC066bin1</strain>
    </source>
</reference>
<gene>
    <name evidence="4" type="ORF">DCF19_00935</name>
</gene>
<dbReference type="PANTHER" id="PTHR45138">
    <property type="entry name" value="REGULATORY COMPONENTS OF SENSORY TRANSDUCTION SYSTEM"/>
    <property type="match status" value="1"/>
</dbReference>
<sequence>MVFGHFRYSEAKNLDFRRLKYYRHNSLILVASGDLHLISSISEVLAAEKYNCITETSGEKAWEIILQKKPAIVIADWTILDVSGLALCHRVKSNLKHPELIATYFILIVEALNSKQREIGLETGADEFLSNPIDNTELKTRLRSGLRVNALMQSLIWTNQRLLAQNDLLDALTLSDPLTKVLNEQAFAEVTPKMMQQFKGFGAYKSYGFLSVLIVDIDKFTQIIESYGAQIGDETVKAIAGRLNHSCAANSLIYRCGLDEFACVTPHTDAESCQKLANDLFASIRSHPIAVSSGLLFPMTISIGGVVKSLEHNNDPSDINFADLVSLSKRSLLQAQKSGGDRAYIEEV</sequence>
<dbReference type="PROSITE" id="PS50887">
    <property type="entry name" value="GGDEF"/>
    <property type="match status" value="1"/>
</dbReference>
<dbReference type="GO" id="GO:0052621">
    <property type="term" value="F:diguanylate cyclase activity"/>
    <property type="evidence" value="ECO:0007669"/>
    <property type="project" value="TreeGrafter"/>
</dbReference>
<dbReference type="InterPro" id="IPR000160">
    <property type="entry name" value="GGDEF_dom"/>
</dbReference>
<dbReference type="InterPro" id="IPR043128">
    <property type="entry name" value="Rev_trsase/Diguanyl_cyclase"/>
</dbReference>
<evidence type="ECO:0000259" key="2">
    <source>
        <dbReference type="PROSITE" id="PS50110"/>
    </source>
</evidence>